<evidence type="ECO:0000313" key="3">
    <source>
        <dbReference type="EMBL" id="CAA7397534.1"/>
    </source>
</evidence>
<feature type="transmembrane region" description="Helical" evidence="2">
    <location>
        <begin position="334"/>
        <end position="358"/>
    </location>
</feature>
<dbReference type="Proteomes" id="UP000663760">
    <property type="component" value="Chromosome 6"/>
</dbReference>
<feature type="transmembrane region" description="Helical" evidence="2">
    <location>
        <begin position="36"/>
        <end position="54"/>
    </location>
</feature>
<dbReference type="PANTHER" id="PTHR35752">
    <property type="entry name" value="G-PROTEIN COUPLED RECEPTOR"/>
    <property type="match status" value="1"/>
</dbReference>
<protein>
    <submittedName>
        <fullName evidence="3">Uncharacterized protein</fullName>
    </submittedName>
</protein>
<evidence type="ECO:0000256" key="2">
    <source>
        <dbReference type="SAM" id="Phobius"/>
    </source>
</evidence>
<dbReference type="PANTHER" id="PTHR35752:SF1">
    <property type="entry name" value="G-PROTEIN COUPLED RECEPTOR"/>
    <property type="match status" value="1"/>
</dbReference>
<sequence>MPTVAPSTHSLLPLLLCLLFPWNLFRVYNGPEMDRFFSVIVSLLPLSAAVVVPSSNCYALDNSSHLFDFTDWIGHPFEYDGKDADLVVRFCKDVETRSQAGYLDFGHFSPFNYFTAGSGPITFVQEFYIGDLAKCENSFDKMGRTAQVNIICGKCLNGVCKGDLGCICNVAYDSTMCRVFVELAIPCIRQGSRVFAGFTAGFHPRTWEVVYDGLTQLGFEQARREFSFGTEQTHVSLYLTAMTYLSDLVGKPTFKVYPEKGLEVKLSGSGADGRPPTTLSPTILIVNWRCEDVHDQPYEVLISIPVEGYDPVEFTLTKLCEFKQEREGEAMRSWATFGVISCVFIVLSTVACCGGFLYRSRIEHQHGLDALPGMTILSACLETITGPRGYMQPGDVNRAFINQSSWEDPSASASEPPQRPSERKYGSI</sequence>
<accession>A0A7I8KK43</accession>
<dbReference type="OrthoDB" id="1848995at2759"/>
<evidence type="ECO:0000256" key="1">
    <source>
        <dbReference type="SAM" id="MobiDB-lite"/>
    </source>
</evidence>
<dbReference type="AlphaFoldDB" id="A0A7I8KK43"/>
<feature type="region of interest" description="Disordered" evidence="1">
    <location>
        <begin position="406"/>
        <end position="428"/>
    </location>
</feature>
<gene>
    <name evidence="3" type="ORF">SI8410_06008199</name>
</gene>
<reference evidence="3" key="1">
    <citation type="submission" date="2020-02" db="EMBL/GenBank/DDBJ databases">
        <authorList>
            <person name="Scholz U."/>
            <person name="Mascher M."/>
            <person name="Fiebig A."/>
        </authorList>
    </citation>
    <scope>NUCLEOTIDE SEQUENCE</scope>
</reference>
<organism evidence="3 4">
    <name type="scientific">Spirodela intermedia</name>
    <name type="common">Intermediate duckweed</name>
    <dbReference type="NCBI Taxonomy" id="51605"/>
    <lineage>
        <taxon>Eukaryota</taxon>
        <taxon>Viridiplantae</taxon>
        <taxon>Streptophyta</taxon>
        <taxon>Embryophyta</taxon>
        <taxon>Tracheophyta</taxon>
        <taxon>Spermatophyta</taxon>
        <taxon>Magnoliopsida</taxon>
        <taxon>Liliopsida</taxon>
        <taxon>Araceae</taxon>
        <taxon>Lemnoideae</taxon>
        <taxon>Spirodela</taxon>
    </lineage>
</organism>
<dbReference type="EMBL" id="LR746269">
    <property type="protein sequence ID" value="CAA7397534.1"/>
    <property type="molecule type" value="Genomic_DNA"/>
</dbReference>
<name>A0A7I8KK43_SPIIN</name>
<keyword evidence="4" id="KW-1185">Reference proteome</keyword>
<feature type="transmembrane region" description="Helical" evidence="2">
    <location>
        <begin position="6"/>
        <end position="24"/>
    </location>
</feature>
<proteinExistence type="predicted"/>
<evidence type="ECO:0000313" key="4">
    <source>
        <dbReference type="Proteomes" id="UP000663760"/>
    </source>
</evidence>
<keyword evidence="2" id="KW-1133">Transmembrane helix</keyword>
<keyword evidence="2" id="KW-0812">Transmembrane</keyword>
<feature type="compositionally biased region" description="Polar residues" evidence="1">
    <location>
        <begin position="406"/>
        <end position="415"/>
    </location>
</feature>
<keyword evidence="2" id="KW-0472">Membrane</keyword>